<dbReference type="AlphaFoldDB" id="A0AA38MGC3"/>
<organism evidence="1 2">
    <name type="scientific">Zophobas morio</name>
    <dbReference type="NCBI Taxonomy" id="2755281"/>
    <lineage>
        <taxon>Eukaryota</taxon>
        <taxon>Metazoa</taxon>
        <taxon>Ecdysozoa</taxon>
        <taxon>Arthropoda</taxon>
        <taxon>Hexapoda</taxon>
        <taxon>Insecta</taxon>
        <taxon>Pterygota</taxon>
        <taxon>Neoptera</taxon>
        <taxon>Endopterygota</taxon>
        <taxon>Coleoptera</taxon>
        <taxon>Polyphaga</taxon>
        <taxon>Cucujiformia</taxon>
        <taxon>Tenebrionidae</taxon>
        <taxon>Zophobas</taxon>
    </lineage>
</organism>
<comment type="caution">
    <text evidence="1">The sequence shown here is derived from an EMBL/GenBank/DDBJ whole genome shotgun (WGS) entry which is preliminary data.</text>
</comment>
<dbReference type="EMBL" id="JALNTZ010000004">
    <property type="protein sequence ID" value="KAJ3655163.1"/>
    <property type="molecule type" value="Genomic_DNA"/>
</dbReference>
<protein>
    <submittedName>
        <fullName evidence="1">Uncharacterized protein</fullName>
    </submittedName>
</protein>
<dbReference type="Proteomes" id="UP001168821">
    <property type="component" value="Unassembled WGS sequence"/>
</dbReference>
<name>A0AA38MGC3_9CUCU</name>
<reference evidence="1" key="1">
    <citation type="journal article" date="2023" name="G3 (Bethesda)">
        <title>Whole genome assemblies of Zophobas morio and Tenebrio molitor.</title>
        <authorList>
            <person name="Kaur S."/>
            <person name="Stinson S.A."/>
            <person name="diCenzo G.C."/>
        </authorList>
    </citation>
    <scope>NUCLEOTIDE SEQUENCE</scope>
    <source>
        <strain evidence="1">QUZm001</strain>
    </source>
</reference>
<keyword evidence="2" id="KW-1185">Reference proteome</keyword>
<evidence type="ECO:0000313" key="2">
    <source>
        <dbReference type="Proteomes" id="UP001168821"/>
    </source>
</evidence>
<evidence type="ECO:0000313" key="1">
    <source>
        <dbReference type="EMBL" id="KAJ3655163.1"/>
    </source>
</evidence>
<proteinExistence type="predicted"/>
<sequence>MVNNCDITYIPLTSNASKIIAGRRTRRITLPFTARGTGHRSPRQSMLLLVGKMTKRRCPLTAALVLGTDTTTATPDYWGPRTSQVEANVLT</sequence>
<accession>A0AA38MGC3</accession>
<gene>
    <name evidence="1" type="ORF">Zmor_014300</name>
</gene>